<keyword evidence="1" id="KW-0614">Plasmid</keyword>
<keyword evidence="2" id="KW-1185">Reference proteome</keyword>
<reference evidence="1 2" key="1">
    <citation type="journal article" date="2020" name="Genes (Basel)">
        <title>Genomic Comparison of Insect Gut Symbionts from Divergent Burkholderia Subclades.</title>
        <authorList>
            <person name="Takeshita K."/>
            <person name="Kikuchi Y."/>
        </authorList>
    </citation>
    <scope>NUCLEOTIDE SEQUENCE [LARGE SCALE GENOMIC DNA]</scope>
    <source>
        <strain evidence="1 2">PGU16</strain>
        <plasmid evidence="1 2">PPGU16_p1</plasmid>
    </source>
</reference>
<sequence length="211" mass="22937">MWWLSVACASSQEITVSLVPALQQHSAALDAALRALRAGIQKDAKECASNASGMGAVAIYHADIRKTIETATLVALEVTGNSQCDGVHPSVYQYGIAYSIKDGKRLDLNAIYAVGRREDGSLFLTDTSVGSVMKEYTRVNAGRPQCLDPSAFNNDYFMSKAFTMSIWPDGSLELYFDVPYVEAACLPPIRLNADVVAHFKDEKKASMYGLP</sequence>
<protein>
    <recommendedName>
        <fullName evidence="3">DUF3298 domain-containing protein</fullName>
    </recommendedName>
</protein>
<evidence type="ECO:0000313" key="1">
    <source>
        <dbReference type="EMBL" id="BCF92797.1"/>
    </source>
</evidence>
<evidence type="ECO:0000313" key="2">
    <source>
        <dbReference type="Proteomes" id="UP000510888"/>
    </source>
</evidence>
<organism evidence="1 2">
    <name type="scientific">Paraburkholderia largidicola</name>
    <dbReference type="NCBI Taxonomy" id="3014751"/>
    <lineage>
        <taxon>Bacteria</taxon>
        <taxon>Pseudomonadati</taxon>
        <taxon>Pseudomonadota</taxon>
        <taxon>Betaproteobacteria</taxon>
        <taxon>Burkholderiales</taxon>
        <taxon>Burkholderiaceae</taxon>
        <taxon>Paraburkholderia</taxon>
    </lineage>
</organism>
<proteinExistence type="predicted"/>
<dbReference type="Proteomes" id="UP000510888">
    <property type="component" value="Plasmid PPGU16_p1"/>
</dbReference>
<accession>A0A7I8BVH1</accession>
<geneLocation type="plasmid" evidence="1 2">
    <name>PPGU16_p1</name>
</geneLocation>
<gene>
    <name evidence="1" type="ORF">PPGU16_58640</name>
</gene>
<evidence type="ECO:0008006" key="3">
    <source>
        <dbReference type="Google" id="ProtNLM"/>
    </source>
</evidence>
<name>A0A7I8BVH1_9BURK</name>
<dbReference type="EMBL" id="AP023176">
    <property type="protein sequence ID" value="BCF92797.1"/>
    <property type="molecule type" value="Genomic_DNA"/>
</dbReference>
<dbReference type="KEGG" id="plad:PPGU16_58640"/>
<dbReference type="AlphaFoldDB" id="A0A7I8BVH1"/>